<name>A0AAD5SMI9_9FUNG</name>
<evidence type="ECO:0000256" key="3">
    <source>
        <dbReference type="PROSITE-ProRule" id="PRU00221"/>
    </source>
</evidence>
<keyword evidence="2" id="KW-0677">Repeat</keyword>
<dbReference type="InterPro" id="IPR001480">
    <property type="entry name" value="Bulb-type_lectin_dom"/>
</dbReference>
<dbReference type="PROSITE" id="PS50294">
    <property type="entry name" value="WD_REPEATS_REGION"/>
    <property type="match status" value="1"/>
</dbReference>
<reference evidence="5" key="1">
    <citation type="submission" date="2020-05" db="EMBL/GenBank/DDBJ databases">
        <title>Phylogenomic resolution of chytrid fungi.</title>
        <authorList>
            <person name="Stajich J.E."/>
            <person name="Amses K."/>
            <person name="Simmons R."/>
            <person name="Seto K."/>
            <person name="Myers J."/>
            <person name="Bonds A."/>
            <person name="Quandt C.A."/>
            <person name="Barry K."/>
            <person name="Liu P."/>
            <person name="Grigoriev I."/>
            <person name="Longcore J.E."/>
            <person name="James T.Y."/>
        </authorList>
    </citation>
    <scope>NUCLEOTIDE SEQUENCE</scope>
    <source>
        <strain evidence="5">JEL0513</strain>
    </source>
</reference>
<dbReference type="Proteomes" id="UP001211907">
    <property type="component" value="Unassembled WGS sequence"/>
</dbReference>
<dbReference type="SUPFAM" id="SSF50978">
    <property type="entry name" value="WD40 repeat-like"/>
    <property type="match status" value="1"/>
</dbReference>
<dbReference type="PROSITE" id="PS50927">
    <property type="entry name" value="BULB_LECTIN"/>
    <property type="match status" value="1"/>
</dbReference>
<gene>
    <name evidence="5" type="ORF">HK100_009206</name>
</gene>
<evidence type="ECO:0000256" key="1">
    <source>
        <dbReference type="ARBA" id="ARBA00022574"/>
    </source>
</evidence>
<proteinExistence type="predicted"/>
<dbReference type="InterPro" id="IPR036322">
    <property type="entry name" value="WD40_repeat_dom_sf"/>
</dbReference>
<dbReference type="Pfam" id="PF00400">
    <property type="entry name" value="WD40"/>
    <property type="match status" value="2"/>
</dbReference>
<dbReference type="PANTHER" id="PTHR19848">
    <property type="entry name" value="WD40 REPEAT PROTEIN"/>
    <property type="match status" value="1"/>
</dbReference>
<feature type="non-terminal residue" evidence="5">
    <location>
        <position position="74"/>
    </location>
</feature>
<feature type="domain" description="Bulb-type lectin" evidence="4">
    <location>
        <begin position="1"/>
        <end position="74"/>
    </location>
</feature>
<evidence type="ECO:0000259" key="4">
    <source>
        <dbReference type="PROSITE" id="PS50927"/>
    </source>
</evidence>
<protein>
    <recommendedName>
        <fullName evidence="4">Bulb-type lectin domain-containing protein</fullName>
    </recommendedName>
</protein>
<dbReference type="PROSITE" id="PS50082">
    <property type="entry name" value="WD_REPEATS_2"/>
    <property type="match status" value="2"/>
</dbReference>
<dbReference type="PANTHER" id="PTHR19848:SF8">
    <property type="entry name" value="F-BOX AND WD REPEAT DOMAIN CONTAINING 7"/>
    <property type="match status" value="1"/>
</dbReference>
<keyword evidence="6" id="KW-1185">Reference proteome</keyword>
<feature type="repeat" description="WD" evidence="3">
    <location>
        <begin position="1"/>
        <end position="35"/>
    </location>
</feature>
<dbReference type="InterPro" id="IPR001680">
    <property type="entry name" value="WD40_rpt"/>
</dbReference>
<dbReference type="InterPro" id="IPR015943">
    <property type="entry name" value="WD40/YVTN_repeat-like_dom_sf"/>
</dbReference>
<feature type="non-terminal residue" evidence="5">
    <location>
        <position position="1"/>
    </location>
</feature>
<feature type="repeat" description="WD" evidence="3">
    <location>
        <begin position="64"/>
        <end position="74"/>
    </location>
</feature>
<comment type="caution">
    <text evidence="5">The sequence shown here is derived from an EMBL/GenBank/DDBJ whole genome shotgun (WGS) entry which is preliminary data.</text>
</comment>
<dbReference type="PROSITE" id="PS00678">
    <property type="entry name" value="WD_REPEATS_1"/>
    <property type="match status" value="1"/>
</dbReference>
<dbReference type="SMART" id="SM00320">
    <property type="entry name" value="WD40"/>
    <property type="match status" value="2"/>
</dbReference>
<dbReference type="AlphaFoldDB" id="A0AAD5SMI9"/>
<dbReference type="EMBL" id="JADGJH010004673">
    <property type="protein sequence ID" value="KAJ3084979.1"/>
    <property type="molecule type" value="Genomic_DNA"/>
</dbReference>
<dbReference type="Gene3D" id="2.130.10.10">
    <property type="entry name" value="YVTN repeat-like/Quinoprotein amine dehydrogenase"/>
    <property type="match status" value="1"/>
</dbReference>
<dbReference type="InterPro" id="IPR019775">
    <property type="entry name" value="WD40_repeat_CS"/>
</dbReference>
<evidence type="ECO:0000313" key="6">
    <source>
        <dbReference type="Proteomes" id="UP001211907"/>
    </source>
</evidence>
<evidence type="ECO:0000313" key="5">
    <source>
        <dbReference type="EMBL" id="KAJ3084979.1"/>
    </source>
</evidence>
<sequence>QTTLAMSTDGQFVVSGSNDKTVKIWDAQTDILQRALEGPRDMVTAVAISTDGQFVVSESCGFKDNSVKIWDAQT</sequence>
<evidence type="ECO:0000256" key="2">
    <source>
        <dbReference type="ARBA" id="ARBA00022737"/>
    </source>
</evidence>
<keyword evidence="1 3" id="KW-0853">WD repeat</keyword>
<organism evidence="5 6">
    <name type="scientific">Physocladia obscura</name>
    <dbReference type="NCBI Taxonomy" id="109957"/>
    <lineage>
        <taxon>Eukaryota</taxon>
        <taxon>Fungi</taxon>
        <taxon>Fungi incertae sedis</taxon>
        <taxon>Chytridiomycota</taxon>
        <taxon>Chytridiomycota incertae sedis</taxon>
        <taxon>Chytridiomycetes</taxon>
        <taxon>Chytridiales</taxon>
        <taxon>Chytriomycetaceae</taxon>
        <taxon>Physocladia</taxon>
    </lineage>
</organism>
<accession>A0AAD5SMI9</accession>